<dbReference type="PANTHER" id="PTHR16138">
    <property type="entry name" value="MYCOPHENOLIC ACID ACYL-GLUCURONIDE ESTERASE, MITOCHONDRIAL"/>
    <property type="match status" value="1"/>
</dbReference>
<dbReference type="PANTHER" id="PTHR16138:SF7">
    <property type="entry name" value="PALMITOYL-PROTEIN THIOESTERASE ABHD10, MITOCHONDRIAL"/>
    <property type="match status" value="1"/>
</dbReference>
<sequence length="284" mass="31332">MARPTTSTFCKLSQPVETASPTDSWDGRTEAPVSFTGSSGIVTTGIFAQPAASTNRAVILCHGFPSDKNSRTNRRLTDLLIPQSIATLRFDWYGMGDSPEPLSHLRIQKCEEQLDAAVSFLTERSMKALGLIGSSFGGFMAILSAPRYPLLQALGLKCPVVDFSEVLRLELGADAMDRWKRTDHIPDVFGGDLPTPLPYAFFEECLTYNGYNSASRIQAPTLIVHGDQDEIIPVHQIDQLLTSLSVPKDFRLIPGANHQFGRPEDFRLMTTHLAKWMIAHLPLS</sequence>
<keyword evidence="15" id="KW-1185">Reference proteome</keyword>
<comment type="function">
    <text evidence="9">Acts as an acyl-protein thioesterase that hydrolyzes fatty acids from acylated residues in proteins. Regulates the mitochondrial S-depalmitoylation of the nucleophilic active site residue of peroxiredoxin-5/PRDX5, a key antioxidant protein, therefore modulating mitochondrial antioxidant ability. Also catalyzes the deglucuronidation of mycophenolic acid acyl-glucuronide, an active metabolite of the immunosuppressant drug mycophenolate.</text>
</comment>
<evidence type="ECO:0000256" key="11">
    <source>
        <dbReference type="ARBA" id="ARBA00047972"/>
    </source>
</evidence>
<proteinExistence type="predicted"/>
<dbReference type="InterPro" id="IPR052382">
    <property type="entry name" value="ABHD10_acyl-thioesterase"/>
</dbReference>
<evidence type="ECO:0000256" key="6">
    <source>
        <dbReference type="ARBA" id="ARBA00041520"/>
    </source>
</evidence>
<dbReference type="KEGG" id="nall:PP769_09195"/>
<dbReference type="GO" id="GO:0004553">
    <property type="term" value="F:hydrolase activity, hydrolyzing O-glycosyl compounds"/>
    <property type="evidence" value="ECO:0007669"/>
    <property type="project" value="TreeGrafter"/>
</dbReference>
<evidence type="ECO:0000256" key="8">
    <source>
        <dbReference type="ARBA" id="ARBA00042704"/>
    </source>
</evidence>
<evidence type="ECO:0000256" key="9">
    <source>
        <dbReference type="ARBA" id="ARBA00046047"/>
    </source>
</evidence>
<dbReference type="SUPFAM" id="SSF53474">
    <property type="entry name" value="alpha/beta-Hydrolases"/>
    <property type="match status" value="1"/>
</dbReference>
<evidence type="ECO:0000256" key="5">
    <source>
        <dbReference type="ARBA" id="ARBA00039314"/>
    </source>
</evidence>
<dbReference type="InterPro" id="IPR029058">
    <property type="entry name" value="AB_hydrolase_fold"/>
</dbReference>
<keyword evidence="2 14" id="KW-0378">Hydrolase</keyword>
<dbReference type="Gene3D" id="3.40.50.1820">
    <property type="entry name" value="alpha/beta hydrolase"/>
    <property type="match status" value="1"/>
</dbReference>
<organism evidence="14 15">
    <name type="scientific">Candidatus Nitrospira allomarina</name>
    <dbReference type="NCBI Taxonomy" id="3020900"/>
    <lineage>
        <taxon>Bacteria</taxon>
        <taxon>Pseudomonadati</taxon>
        <taxon>Nitrospirota</taxon>
        <taxon>Nitrospiria</taxon>
        <taxon>Nitrospirales</taxon>
        <taxon>Nitrospiraceae</taxon>
        <taxon>Nitrospira</taxon>
    </lineage>
</organism>
<feature type="domain" description="AB hydrolase-1" evidence="13">
    <location>
        <begin position="58"/>
        <end position="263"/>
    </location>
</feature>
<accession>A0AA96GF40</accession>
<dbReference type="EC" id="3.1.2.22" evidence="1"/>
<evidence type="ECO:0000313" key="14">
    <source>
        <dbReference type="EMBL" id="WNM59912.1"/>
    </source>
</evidence>
<evidence type="ECO:0000256" key="4">
    <source>
        <dbReference type="ARBA" id="ARBA00039132"/>
    </source>
</evidence>
<dbReference type="EC" id="3.1.1.93" evidence="4"/>
<evidence type="ECO:0000256" key="10">
    <source>
        <dbReference type="ARBA" id="ARBA00047409"/>
    </source>
</evidence>
<dbReference type="GO" id="GO:0102390">
    <property type="term" value="F:mycophenolic acid acyl-glucuronide esterase activity"/>
    <property type="evidence" value="ECO:0007669"/>
    <property type="project" value="UniProtKB-EC"/>
</dbReference>
<dbReference type="RefSeq" id="WP_312646799.1">
    <property type="nucleotide sequence ID" value="NZ_CP116967.1"/>
</dbReference>
<comment type="catalytic activity">
    <reaction evidence="10">
        <text>S-hexadecanoyl-L-cysteinyl-[protein] + H2O = L-cysteinyl-[protein] + hexadecanoate + H(+)</text>
        <dbReference type="Rhea" id="RHEA:19233"/>
        <dbReference type="Rhea" id="RHEA-COMP:10131"/>
        <dbReference type="Rhea" id="RHEA-COMP:11032"/>
        <dbReference type="ChEBI" id="CHEBI:7896"/>
        <dbReference type="ChEBI" id="CHEBI:15377"/>
        <dbReference type="ChEBI" id="CHEBI:15378"/>
        <dbReference type="ChEBI" id="CHEBI:29950"/>
        <dbReference type="ChEBI" id="CHEBI:74151"/>
        <dbReference type="EC" id="3.1.2.22"/>
    </reaction>
    <physiologicalReaction direction="left-to-right" evidence="10">
        <dbReference type="Rhea" id="RHEA:19234"/>
    </physiologicalReaction>
</comment>
<dbReference type="InterPro" id="IPR000073">
    <property type="entry name" value="AB_hydrolase_1"/>
</dbReference>
<name>A0AA96GF40_9BACT</name>
<evidence type="ECO:0000259" key="13">
    <source>
        <dbReference type="Pfam" id="PF12697"/>
    </source>
</evidence>
<dbReference type="EMBL" id="CP116967">
    <property type="protein sequence ID" value="WNM59912.1"/>
    <property type="molecule type" value="Genomic_DNA"/>
</dbReference>
<dbReference type="Pfam" id="PF12697">
    <property type="entry name" value="Abhydrolase_6"/>
    <property type="match status" value="1"/>
</dbReference>
<reference evidence="14 15" key="1">
    <citation type="submission" date="2023-01" db="EMBL/GenBank/DDBJ databases">
        <title>Cultivation and genomic characterization of new, ubiquitous marine nitrite-oxidizing bacteria from the Nitrospirales.</title>
        <authorList>
            <person name="Mueller A.J."/>
            <person name="Daebeler A."/>
            <person name="Herbold C.W."/>
            <person name="Kirkegaard R.H."/>
            <person name="Daims H."/>
        </authorList>
    </citation>
    <scope>NUCLEOTIDE SEQUENCE [LARGE SCALE GENOMIC DNA]</scope>
    <source>
        <strain evidence="14 15">VA</strain>
    </source>
</reference>
<protein>
    <recommendedName>
        <fullName evidence="5">Palmitoyl-protein thioesterase ABHD10, mitochondrial</fullName>
        <ecNumber evidence="4">3.1.1.93</ecNumber>
        <ecNumber evidence="1">3.1.2.22</ecNumber>
    </recommendedName>
    <alternativeName>
        <fullName evidence="7">Acyl-protein thioesterase ABHD10</fullName>
    </alternativeName>
    <alternativeName>
        <fullName evidence="8">Alpha/beta hydrolase domain-containing protein 10</fullName>
    </alternativeName>
    <alternativeName>
        <fullName evidence="6">Mycophenolic acid acyl-glucuronide esterase, mitochondrial</fullName>
    </alternativeName>
</protein>
<feature type="compositionally biased region" description="Polar residues" evidence="12">
    <location>
        <begin position="1"/>
        <end position="23"/>
    </location>
</feature>
<evidence type="ECO:0000256" key="1">
    <source>
        <dbReference type="ARBA" id="ARBA00012423"/>
    </source>
</evidence>
<dbReference type="AlphaFoldDB" id="A0AA96GF40"/>
<evidence type="ECO:0000256" key="12">
    <source>
        <dbReference type="SAM" id="MobiDB-lite"/>
    </source>
</evidence>
<dbReference type="GO" id="GO:0008474">
    <property type="term" value="F:palmitoyl-(protein) hydrolase activity"/>
    <property type="evidence" value="ECO:0007669"/>
    <property type="project" value="UniProtKB-EC"/>
</dbReference>
<feature type="region of interest" description="Disordered" evidence="12">
    <location>
        <begin position="1"/>
        <end position="27"/>
    </location>
</feature>
<keyword evidence="3" id="KW-0809">Transit peptide</keyword>
<evidence type="ECO:0000256" key="2">
    <source>
        <dbReference type="ARBA" id="ARBA00022801"/>
    </source>
</evidence>
<comment type="catalytic activity">
    <reaction evidence="11">
        <text>mycophenolic acid O-acyl-beta-D-glucuronide + H2O = mycophenolate + D-glucuronate + H(+)</text>
        <dbReference type="Rhea" id="RHEA:34179"/>
        <dbReference type="ChEBI" id="CHEBI:15377"/>
        <dbReference type="ChEBI" id="CHEBI:15378"/>
        <dbReference type="ChEBI" id="CHEBI:58720"/>
        <dbReference type="ChEBI" id="CHEBI:62932"/>
        <dbReference type="ChEBI" id="CHEBI:66982"/>
        <dbReference type="EC" id="3.1.1.93"/>
    </reaction>
    <physiologicalReaction direction="left-to-right" evidence="11">
        <dbReference type="Rhea" id="RHEA:34180"/>
    </physiologicalReaction>
</comment>
<evidence type="ECO:0000256" key="7">
    <source>
        <dbReference type="ARBA" id="ARBA00042645"/>
    </source>
</evidence>
<dbReference type="Proteomes" id="UP001302719">
    <property type="component" value="Chromosome"/>
</dbReference>
<evidence type="ECO:0000256" key="3">
    <source>
        <dbReference type="ARBA" id="ARBA00022946"/>
    </source>
</evidence>
<evidence type="ECO:0000313" key="15">
    <source>
        <dbReference type="Proteomes" id="UP001302719"/>
    </source>
</evidence>
<gene>
    <name evidence="14" type="ORF">PP769_09195</name>
</gene>